<sequence length="146" mass="16819">MIQKNQQLNNFTILSSDILRDKSLSMGARMFYALAQSFSDDWNINIKHFAKLLNVSEASVRKFRNELVNASLLAYSQVRDEKGKLTQESVYTFNTLEVVDFQYVSEKVERLDLVEQEATNTENVESYPFKHLSAYGYSSDLSNIII</sequence>
<dbReference type="Proteomes" id="UP000006036">
    <property type="component" value="Chromosome 1"/>
</dbReference>
<reference evidence="3" key="4">
    <citation type="journal article" date="2014" name="Genome Announc.">
        <title>Draft genome sequences of six enterohepatic helicobacter species isolated from humans and one from rhesus macaques.</title>
        <authorList>
            <person name="Shen Z."/>
            <person name="Sheh A."/>
            <person name="Young S.K."/>
            <person name="Abouelliel A."/>
            <person name="Ward D.V."/>
            <person name="Earl A.M."/>
            <person name="Fox J.G."/>
        </authorList>
    </citation>
    <scope>NUCLEOTIDE SEQUENCE [LARGE SCALE GENOMIC DNA]</scope>
    <source>
        <strain evidence="3">CCUG 18818</strain>
    </source>
</reference>
<accession>A0AAI8QGV7</accession>
<protein>
    <submittedName>
        <fullName evidence="1">Uncharacterized protein</fullName>
    </submittedName>
</protein>
<evidence type="ECO:0000313" key="3">
    <source>
        <dbReference type="Proteomes" id="UP000005755"/>
    </source>
</evidence>
<dbReference type="AlphaFoldDB" id="A0AAI8QGV7"/>
<proteinExistence type="predicted"/>
<evidence type="ECO:0000313" key="1">
    <source>
        <dbReference type="EMBL" id="BAM33071.1"/>
    </source>
</evidence>
<dbReference type="EMBL" id="DS990391">
    <property type="protein sequence ID" value="EFR45700.1"/>
    <property type="molecule type" value="Genomic_DNA"/>
</dbReference>
<dbReference type="Pfam" id="PF13730">
    <property type="entry name" value="HTH_36"/>
    <property type="match status" value="1"/>
</dbReference>
<reference evidence="2" key="1">
    <citation type="submission" date="2008-08" db="EMBL/GenBank/DDBJ databases">
        <title>Annotation of Helicobacter cinaedi strain CCUG 18818.</title>
        <authorList>
            <consortium name="The Broad Institute Genome Sequencing Platform"/>
            <person name="Fox J.G."/>
            <person name="Shen Z."/>
            <person name="Charoenlap N."/>
            <person name="Schauer D.B."/>
            <person name="Ward D."/>
            <person name="Mehta T."/>
            <person name="Young S."/>
            <person name="Jaffe D."/>
            <person name="Gnerre S."/>
            <person name="Berlin A."/>
            <person name="Heiman D."/>
            <person name="Hepburn T."/>
            <person name="Shea T."/>
            <person name="Sykes S."/>
            <person name="Alvarado L."/>
            <person name="Kodira C."/>
            <person name="Borodovsky M."/>
            <person name="Lander E."/>
            <person name="Galagan J."/>
            <person name="Nusbaum C."/>
            <person name="Birren B."/>
        </authorList>
    </citation>
    <scope>NUCLEOTIDE SEQUENCE</scope>
    <source>
        <strain evidence="2">CCUG 18818</strain>
    </source>
</reference>
<evidence type="ECO:0000313" key="4">
    <source>
        <dbReference type="Proteomes" id="UP000006036"/>
    </source>
</evidence>
<keyword evidence="3" id="KW-1185">Reference proteome</keyword>
<dbReference type="KEGG" id="hcb:HCBAA847_1851"/>
<name>A0AAI8QGV7_9HELI</name>
<dbReference type="RefSeq" id="WP_002955523.1">
    <property type="nucleotide sequence ID" value="NC_020555.1"/>
</dbReference>
<gene>
    <name evidence="1" type="ORF">HCBAA847_1851</name>
    <name evidence="2" type="ORF">HCCG_00246</name>
</gene>
<dbReference type="EMBL" id="AP012492">
    <property type="protein sequence ID" value="BAM33071.1"/>
    <property type="molecule type" value="Genomic_DNA"/>
</dbReference>
<dbReference type="Proteomes" id="UP000005755">
    <property type="component" value="Unassembled WGS sequence"/>
</dbReference>
<evidence type="ECO:0000313" key="2">
    <source>
        <dbReference type="EMBL" id="EFR45700.1"/>
    </source>
</evidence>
<reference evidence="1 4" key="2">
    <citation type="journal article" date="2012" name="J. Bacteriol.">
        <title>Complete Genome Sequence of Helicobacter cinaedi Type Strain ATCC BAA-847.</title>
        <authorList>
            <person name="Miyoshi-Akiyama T."/>
            <person name="Takeshita N."/>
            <person name="Ohmagari N."/>
            <person name="Kirikae T."/>
        </authorList>
    </citation>
    <scope>NUCLEOTIDE SEQUENCE [LARGE SCALE GENOMIC DNA]</scope>
    <source>
        <strain evidence="1 4">ATCC BAA-847</strain>
    </source>
</reference>
<reference evidence="1" key="3">
    <citation type="submission" date="2012-07" db="EMBL/GenBank/DDBJ databases">
        <authorList>
            <person name="Akiyama T."/>
            <person name="Takeshita N."/>
            <person name="Ohmagari N."/>
            <person name="Kirikae T."/>
        </authorList>
    </citation>
    <scope>NUCLEOTIDE SEQUENCE</scope>
    <source>
        <strain evidence="1">ATCC BAA-847</strain>
    </source>
</reference>
<organism evidence="1 4">
    <name type="scientific">Helicobacter cinaedi CCUG 18818 = ATCC BAA-847</name>
    <dbReference type="NCBI Taxonomy" id="537971"/>
    <lineage>
        <taxon>Bacteria</taxon>
        <taxon>Pseudomonadati</taxon>
        <taxon>Campylobacterota</taxon>
        <taxon>Epsilonproteobacteria</taxon>
        <taxon>Campylobacterales</taxon>
        <taxon>Helicobacteraceae</taxon>
        <taxon>Helicobacter</taxon>
    </lineage>
</organism>